<dbReference type="EMBL" id="LCJB01000095">
    <property type="protein sequence ID" value="KKT67887.1"/>
    <property type="molecule type" value="Genomic_DNA"/>
</dbReference>
<proteinExistence type="predicted"/>
<evidence type="ECO:0000313" key="2">
    <source>
        <dbReference type="Proteomes" id="UP000034154"/>
    </source>
</evidence>
<comment type="caution">
    <text evidence="1">The sequence shown here is derived from an EMBL/GenBank/DDBJ whole genome shotgun (WGS) entry which is preliminary data.</text>
</comment>
<sequence>MKKKMFFWFLLLALVIAGGIWATRLSAPITEVVDEGDVALANPASTYCLEQGGDLEIESRPNGGEFGVCYFMDNHQCEEWAMFRG</sequence>
<name>A0A0G1LGN1_9BACT</name>
<dbReference type="AlphaFoldDB" id="A0A0G1LGN1"/>
<protein>
    <recommendedName>
        <fullName evidence="3">Hemolysin</fullName>
    </recommendedName>
</protein>
<dbReference type="PANTHER" id="PTHR38008">
    <property type="entry name" value="HEMOLYSIN-RELATED"/>
    <property type="match status" value="1"/>
</dbReference>
<dbReference type="Proteomes" id="UP000034154">
    <property type="component" value="Unassembled WGS sequence"/>
</dbReference>
<gene>
    <name evidence="1" type="ORF">UW63_C0095G0008</name>
</gene>
<dbReference type="InterPro" id="IPR005590">
    <property type="entry name" value="DUF333"/>
</dbReference>
<evidence type="ECO:0008006" key="3">
    <source>
        <dbReference type="Google" id="ProtNLM"/>
    </source>
</evidence>
<evidence type="ECO:0000313" key="1">
    <source>
        <dbReference type="EMBL" id="KKT67887.1"/>
    </source>
</evidence>
<organism evidence="1 2">
    <name type="scientific">Candidatus Uhrbacteria bacterium GW2011_GWF2_44_350</name>
    <dbReference type="NCBI Taxonomy" id="1619000"/>
    <lineage>
        <taxon>Bacteria</taxon>
        <taxon>Candidatus Uhriibacteriota</taxon>
    </lineage>
</organism>
<accession>A0A0G1LGN1</accession>
<feature type="non-terminal residue" evidence="1">
    <location>
        <position position="85"/>
    </location>
</feature>
<reference evidence="1 2" key="1">
    <citation type="journal article" date="2015" name="Nature">
        <title>rRNA introns, odd ribosomes, and small enigmatic genomes across a large radiation of phyla.</title>
        <authorList>
            <person name="Brown C.T."/>
            <person name="Hug L.A."/>
            <person name="Thomas B.C."/>
            <person name="Sharon I."/>
            <person name="Castelle C.J."/>
            <person name="Singh A."/>
            <person name="Wilkins M.J."/>
            <person name="Williams K.H."/>
            <person name="Banfield J.F."/>
        </authorList>
    </citation>
    <scope>NUCLEOTIDE SEQUENCE [LARGE SCALE GENOMIC DNA]</scope>
</reference>
<dbReference type="Pfam" id="PF03891">
    <property type="entry name" value="DUF333"/>
    <property type="match status" value="1"/>
</dbReference>
<dbReference type="PANTHER" id="PTHR38008:SF2">
    <property type="entry name" value="HEMOLYSIN"/>
    <property type="match status" value="1"/>
</dbReference>